<organism evidence="2 3">
    <name type="scientific">Sessilibacter corallicola</name>
    <dbReference type="NCBI Taxonomy" id="2904075"/>
    <lineage>
        <taxon>Bacteria</taxon>
        <taxon>Pseudomonadati</taxon>
        <taxon>Pseudomonadota</taxon>
        <taxon>Gammaproteobacteria</taxon>
        <taxon>Cellvibrionales</taxon>
        <taxon>Cellvibrionaceae</taxon>
        <taxon>Sessilibacter</taxon>
    </lineage>
</organism>
<dbReference type="RefSeq" id="WP_353301460.1">
    <property type="nucleotide sequence ID" value="NZ_BAABWN010000001.1"/>
</dbReference>
<dbReference type="EMBL" id="BAABWN010000001">
    <property type="protein sequence ID" value="GAA6166558.1"/>
    <property type="molecule type" value="Genomic_DNA"/>
</dbReference>
<dbReference type="Pfam" id="PF03692">
    <property type="entry name" value="CxxCxxCC"/>
    <property type="match status" value="1"/>
</dbReference>
<comment type="similarity">
    <text evidence="1">Belongs to the UPF0260 family.</text>
</comment>
<name>A0ABQ0A4G6_9GAMM</name>
<dbReference type="NCBIfam" id="NF003507">
    <property type="entry name" value="PRK05170.2-5"/>
    <property type="match status" value="1"/>
</dbReference>
<gene>
    <name evidence="2" type="ORF">NBRC116591_03680</name>
</gene>
<keyword evidence="3" id="KW-1185">Reference proteome</keyword>
<sequence>MSTATPQPSPRFWEEKTLAEMSQDEWEQLCDGCGKCCLHKLIDDETDELYFTDLACQLLDLETCQCSDYSNRIEKVAECQTFSAETVKDMYWLPTSCAYRTLAEGRKLEKWHHLISGNKNSVHRFKRSVKGKCVSENDVAFDDWQTRVVKWV</sequence>
<proteinExistence type="inferred from homology"/>
<reference evidence="2 3" key="1">
    <citation type="submission" date="2024-04" db="EMBL/GenBank/DDBJ databases">
        <title>Draft genome sequence of Sessilibacter corallicola NBRC 116591.</title>
        <authorList>
            <person name="Miyakawa T."/>
            <person name="Kusuya Y."/>
            <person name="Miura T."/>
        </authorList>
    </citation>
    <scope>NUCLEOTIDE SEQUENCE [LARGE SCALE GENOMIC DNA]</scope>
    <source>
        <strain evidence="2 3">KU-00831-HH</strain>
    </source>
</reference>
<evidence type="ECO:0000313" key="2">
    <source>
        <dbReference type="EMBL" id="GAA6166558.1"/>
    </source>
</evidence>
<dbReference type="PANTHER" id="PTHR37421">
    <property type="entry name" value="UPF0260 PROTEIN YCGN"/>
    <property type="match status" value="1"/>
</dbReference>
<dbReference type="HAMAP" id="MF_00676">
    <property type="entry name" value="UPF0260"/>
    <property type="match status" value="1"/>
</dbReference>
<dbReference type="PANTHER" id="PTHR37421:SF1">
    <property type="entry name" value="UPF0260 PROTEIN YCGN"/>
    <property type="match status" value="1"/>
</dbReference>
<comment type="caution">
    <text evidence="2">The sequence shown here is derived from an EMBL/GenBank/DDBJ whole genome shotgun (WGS) entry which is preliminary data.</text>
</comment>
<dbReference type="Proteomes" id="UP001465153">
    <property type="component" value="Unassembled WGS sequence"/>
</dbReference>
<dbReference type="NCBIfam" id="NF003501">
    <property type="entry name" value="PRK05170.1-5"/>
    <property type="match status" value="1"/>
</dbReference>
<dbReference type="InterPro" id="IPR008228">
    <property type="entry name" value="UCP006173"/>
</dbReference>
<accession>A0ABQ0A4G6</accession>
<dbReference type="PIRSF" id="PIRSF006173">
    <property type="entry name" value="UCP006173"/>
    <property type="match status" value="1"/>
</dbReference>
<dbReference type="InterPro" id="IPR005358">
    <property type="entry name" value="Puta_zinc/iron-chelating_dom"/>
</dbReference>
<evidence type="ECO:0000313" key="3">
    <source>
        <dbReference type="Proteomes" id="UP001465153"/>
    </source>
</evidence>
<protein>
    <recommendedName>
        <fullName evidence="1">UPF0260 protein NBRC116591_03680</fullName>
    </recommendedName>
</protein>
<evidence type="ECO:0000256" key="1">
    <source>
        <dbReference type="HAMAP-Rule" id="MF_00676"/>
    </source>
</evidence>